<evidence type="ECO:0000256" key="11">
    <source>
        <dbReference type="SAM" id="Phobius"/>
    </source>
</evidence>
<dbReference type="GO" id="GO:0015421">
    <property type="term" value="F:ABC-type oligopeptide transporter activity"/>
    <property type="evidence" value="ECO:0007669"/>
    <property type="project" value="TreeGrafter"/>
</dbReference>
<dbReference type="InterPro" id="IPR036640">
    <property type="entry name" value="ABC1_TM_sf"/>
</dbReference>
<evidence type="ECO:0000313" key="16">
    <source>
        <dbReference type="Proteomes" id="UP000326924"/>
    </source>
</evidence>
<dbReference type="InterPro" id="IPR003439">
    <property type="entry name" value="ABC_transporter-like_ATP-bd"/>
</dbReference>
<dbReference type="GO" id="GO:0005524">
    <property type="term" value="F:ATP binding"/>
    <property type="evidence" value="ECO:0007669"/>
    <property type="project" value="UniProtKB-KW"/>
</dbReference>
<organism evidence="15 16">
    <name type="scientific">Sphaerosporella brunnea</name>
    <dbReference type="NCBI Taxonomy" id="1250544"/>
    <lineage>
        <taxon>Eukaryota</taxon>
        <taxon>Fungi</taxon>
        <taxon>Dikarya</taxon>
        <taxon>Ascomycota</taxon>
        <taxon>Pezizomycotina</taxon>
        <taxon>Pezizomycetes</taxon>
        <taxon>Pezizales</taxon>
        <taxon>Pyronemataceae</taxon>
        <taxon>Sphaerosporella</taxon>
    </lineage>
</organism>
<sequence length="1391" mass="149121">MQPLFVSCISCWCLYWLSMRRLTYGTSGVVAAAAGPTSATNAAAPAAPESIFLVEDEKPSTPSSTSEKSSTYFALLLRSGAEPFDYFLFVVGVLAAVGAGVPYPLLAILFGELVDGLNSTSKACGVTTAPGAGFQRSVDDKVLNVLYVTIASFCLIYLHSFCWSLFGERLVRRLRERYFKALLKQEPAFFDSLEAGEVSSRLAGDLEVIQTGTSEKVGLCISSLSYFIAAYAVAFYKDAKLTGMLISVIPAFMITSTVGGKFVKKYAGEMSDHIASATGIVAESLGNMQIVLAFNAGEKVEGIFAKQLEIARSFGLKKAMASAAQLGMMFFVGYSANALAFWQGSKHIAAAAERGESGGTVGAVYTVIFVLLDASFILSQVAPFLQIFGAAAGASQKLMETIHRESAIDGTQEGGDRLPNPLNGEFELRNVEFTYPSRPEAQVLKGVTLSIPANQHTAIVGASGSGKSTIIALLERLYDPDAGSVYLDGKDLSTLNVRLLRGSMALVQQEPTLFDRSILENIASGLVNSSRPEHEHLKGALLDSSLEDLAKEITDGTPIDAAVSACSPEVKAIYTLVKEAAQQADAAPFIGRLSHGLATRVGNAGSQLSGGQKQRIALARALVRKPKILLLDEATAALDSKSETIIQNALDKAAIGRTTVSVAHRLSTVKKADWIVVMEKGKVLERGTHRELLELNGRYAELVRMQSLAKDDFSNASTIVEEEGIAPVMNEADLKEKSTIVTEMQEKATVEEEEVKQNVPDAPGDKGYEKPTLPFGKTIFGICRMASPQMLFIIIGLITSAIIGGVYSAEAVIFGNTINALNPCNGADSVITRGNLFGVLFFALALVELFSYSINGASFGWVSEKMLYRVRVLSLRSLLSQDLAWHESEGRNPTNLLSYISADANAMGSLTGLIVGTMFTIVVNMIAGIVLAHIIAWKIAVVLLACVPIMLASGFMRLRVLAQFQTRHQKAFAESVGITVEAVSAIKTIAPFSLEEEALQVYRRSLSAPYNATLKALVHGNFWLAMAYSISNLVYALAYWWGSKQIVAGLYTQTEFFIVLPALLFSAQSCGQMFSMAPDLTKARISAGNILYLLGIGPGTKLAEDMTHSPLTLRPKPTDPEKDAMASPPPSPPPPAGAAVKGLEVEIRDVSFSYPSRPHAKVLTSLSLTIPAGSFGALVGPSGAGKSTIIHLLERFYAPHSGVITIGGRDIARLSATELRNDIALVPQEGILFAGSVRFNICLGARPGRSEPSQAEIEAACKLANIHHTITELPDGYDTVCGPGGRSFSGGQKQRLSIARALIRRPRLLLLDEPTSALDAEAERVLQNALEGVMRGGCTVIAIAHRLVTVRRANRIFYVDQGGVRDWGTHEELLGRCEGYADSVRAQMVES</sequence>
<dbReference type="Pfam" id="PF00664">
    <property type="entry name" value="ABC_membrane"/>
    <property type="match status" value="2"/>
</dbReference>
<reference evidence="15 16" key="1">
    <citation type="submission" date="2019-09" db="EMBL/GenBank/DDBJ databases">
        <title>Draft genome of the ectomycorrhizal ascomycete Sphaerosporella brunnea.</title>
        <authorList>
            <consortium name="DOE Joint Genome Institute"/>
            <person name="Benucci G.M."/>
            <person name="Marozzi G."/>
            <person name="Antonielli L."/>
            <person name="Sanchez S."/>
            <person name="Marco P."/>
            <person name="Wang X."/>
            <person name="Falini L.B."/>
            <person name="Barry K."/>
            <person name="Haridas S."/>
            <person name="Lipzen A."/>
            <person name="Labutti K."/>
            <person name="Grigoriev I.V."/>
            <person name="Murat C."/>
            <person name="Martin F."/>
            <person name="Albertini E."/>
            <person name="Donnini D."/>
            <person name="Bonito G."/>
        </authorList>
    </citation>
    <scope>NUCLEOTIDE SEQUENCE [LARGE SCALE GENOMIC DNA]</scope>
    <source>
        <strain evidence="15 16">Sb_GMNB300</strain>
    </source>
</reference>
<evidence type="ECO:0000259" key="14">
    <source>
        <dbReference type="PROSITE" id="PS50929"/>
    </source>
</evidence>
<keyword evidence="8 11" id="KW-1133">Transmembrane helix</keyword>
<feature type="transmembrane region" description="Helical" evidence="11">
    <location>
        <begin position="941"/>
        <end position="960"/>
    </location>
</feature>
<feature type="transmembrane region" description="Helical" evidence="11">
    <location>
        <begin position="791"/>
        <end position="816"/>
    </location>
</feature>
<keyword evidence="12" id="KW-0732">Signal</keyword>
<feature type="transmembrane region" description="Helical" evidence="11">
    <location>
        <begin position="217"/>
        <end position="236"/>
    </location>
</feature>
<feature type="transmembrane region" description="Helical" evidence="11">
    <location>
        <begin position="1022"/>
        <end position="1042"/>
    </location>
</feature>
<keyword evidence="5" id="KW-0677">Repeat</keyword>
<evidence type="ECO:0000256" key="10">
    <source>
        <dbReference type="SAM" id="MobiDB-lite"/>
    </source>
</evidence>
<feature type="transmembrane region" description="Helical" evidence="11">
    <location>
        <begin position="86"/>
        <end position="110"/>
    </location>
</feature>
<keyword evidence="4 11" id="KW-0812">Transmembrane</keyword>
<dbReference type="InterPro" id="IPR017871">
    <property type="entry name" value="ABC_transporter-like_CS"/>
</dbReference>
<comment type="caution">
    <text evidence="15">The sequence shown here is derived from an EMBL/GenBank/DDBJ whole genome shotgun (WGS) entry which is preliminary data.</text>
</comment>
<dbReference type="Gene3D" id="3.40.50.300">
    <property type="entry name" value="P-loop containing nucleotide triphosphate hydrolases"/>
    <property type="match status" value="2"/>
</dbReference>
<protein>
    <submittedName>
        <fullName evidence="15">Multidrug resistance protein 1</fullName>
    </submittedName>
</protein>
<feature type="transmembrane region" description="Helical" evidence="11">
    <location>
        <begin position="145"/>
        <end position="166"/>
    </location>
</feature>
<feature type="domain" description="ABC transmembrane type-1" evidence="14">
    <location>
        <begin position="794"/>
        <end position="1082"/>
    </location>
</feature>
<dbReference type="GO" id="GO:0090374">
    <property type="term" value="P:oligopeptide export from mitochondrion"/>
    <property type="evidence" value="ECO:0007669"/>
    <property type="project" value="TreeGrafter"/>
</dbReference>
<evidence type="ECO:0000256" key="2">
    <source>
        <dbReference type="ARBA" id="ARBA00007577"/>
    </source>
</evidence>
<keyword evidence="16" id="KW-1185">Reference proteome</keyword>
<dbReference type="CDD" id="cd18577">
    <property type="entry name" value="ABC_6TM_Pgp_ABCB1_D1_like"/>
    <property type="match status" value="1"/>
</dbReference>
<feature type="domain" description="ABC transmembrane type-1" evidence="14">
    <location>
        <begin position="90"/>
        <end position="390"/>
    </location>
</feature>
<dbReference type="Pfam" id="PF00005">
    <property type="entry name" value="ABC_tran"/>
    <property type="match status" value="2"/>
</dbReference>
<dbReference type="OrthoDB" id="6500128at2759"/>
<feature type="signal peptide" evidence="12">
    <location>
        <begin position="1"/>
        <end position="25"/>
    </location>
</feature>
<dbReference type="SUPFAM" id="SSF90123">
    <property type="entry name" value="ABC transporter transmembrane region"/>
    <property type="match status" value="2"/>
</dbReference>
<dbReference type="FunFam" id="1.20.1560.10:FF:000057">
    <property type="entry name" value="ABC multidrug transporter SitT"/>
    <property type="match status" value="2"/>
</dbReference>
<feature type="transmembrane region" description="Helical" evidence="11">
    <location>
        <begin position="910"/>
        <end position="935"/>
    </location>
</feature>
<dbReference type="InterPro" id="IPR027417">
    <property type="entry name" value="P-loop_NTPase"/>
</dbReference>
<proteinExistence type="inferred from homology"/>
<dbReference type="PROSITE" id="PS50893">
    <property type="entry name" value="ABC_TRANSPORTER_2"/>
    <property type="match status" value="2"/>
</dbReference>
<dbReference type="GO" id="GO:0005743">
    <property type="term" value="C:mitochondrial inner membrane"/>
    <property type="evidence" value="ECO:0007669"/>
    <property type="project" value="TreeGrafter"/>
</dbReference>
<dbReference type="PANTHER" id="PTHR43394:SF11">
    <property type="entry name" value="ATP-BINDING CASSETTE TRANSPORTER"/>
    <property type="match status" value="1"/>
</dbReference>
<feature type="domain" description="ABC transporter" evidence="13">
    <location>
        <begin position="426"/>
        <end position="705"/>
    </location>
</feature>
<evidence type="ECO:0000256" key="8">
    <source>
        <dbReference type="ARBA" id="ARBA00022989"/>
    </source>
</evidence>
<feature type="chain" id="PRO_5023806304" evidence="12">
    <location>
        <begin position="26"/>
        <end position="1391"/>
    </location>
</feature>
<evidence type="ECO:0000256" key="9">
    <source>
        <dbReference type="ARBA" id="ARBA00023136"/>
    </source>
</evidence>
<accession>A0A5J5EW50</accession>
<comment type="similarity">
    <text evidence="2">Belongs to the ABC transporter superfamily. ABCB family. Multidrug resistance exporter (TC 3.A.1.201) subfamily.</text>
</comment>
<dbReference type="Gene3D" id="1.20.1560.10">
    <property type="entry name" value="ABC transporter type 1, transmembrane domain"/>
    <property type="match status" value="1"/>
</dbReference>
<feature type="transmembrane region" description="Helical" evidence="11">
    <location>
        <begin position="362"/>
        <end position="389"/>
    </location>
</feature>
<evidence type="ECO:0000256" key="6">
    <source>
        <dbReference type="ARBA" id="ARBA00022741"/>
    </source>
</evidence>
<evidence type="ECO:0000256" key="7">
    <source>
        <dbReference type="ARBA" id="ARBA00022840"/>
    </source>
</evidence>
<dbReference type="InterPro" id="IPR039421">
    <property type="entry name" value="Type_1_exporter"/>
</dbReference>
<gene>
    <name evidence="15" type="ORF">FN846DRAFT_1028217</name>
</gene>
<feature type="compositionally biased region" description="Pro residues" evidence="10">
    <location>
        <begin position="1127"/>
        <end position="1136"/>
    </location>
</feature>
<evidence type="ECO:0000256" key="5">
    <source>
        <dbReference type="ARBA" id="ARBA00022737"/>
    </source>
</evidence>
<dbReference type="CDD" id="cd03249">
    <property type="entry name" value="ABC_MTABC3_MDL1_MDL2"/>
    <property type="match status" value="1"/>
</dbReference>
<evidence type="ECO:0000256" key="4">
    <source>
        <dbReference type="ARBA" id="ARBA00022692"/>
    </source>
</evidence>
<evidence type="ECO:0000259" key="13">
    <source>
        <dbReference type="PROSITE" id="PS50893"/>
    </source>
</evidence>
<feature type="transmembrane region" description="Helical" evidence="11">
    <location>
        <begin position="242"/>
        <end position="263"/>
    </location>
</feature>
<dbReference type="PROSITE" id="PS50929">
    <property type="entry name" value="ABC_TM1F"/>
    <property type="match status" value="2"/>
</dbReference>
<comment type="subcellular location">
    <subcellularLocation>
        <location evidence="1">Membrane</location>
        <topology evidence="1">Multi-pass membrane protein</topology>
    </subcellularLocation>
</comment>
<evidence type="ECO:0000313" key="15">
    <source>
        <dbReference type="EMBL" id="KAA8905681.1"/>
    </source>
</evidence>
<keyword evidence="9 11" id="KW-0472">Membrane</keyword>
<feature type="domain" description="ABC transporter" evidence="13">
    <location>
        <begin position="1145"/>
        <end position="1386"/>
    </location>
</feature>
<dbReference type="SUPFAM" id="SSF52540">
    <property type="entry name" value="P-loop containing nucleoside triphosphate hydrolases"/>
    <property type="match status" value="2"/>
</dbReference>
<dbReference type="InterPro" id="IPR003593">
    <property type="entry name" value="AAA+_ATPase"/>
</dbReference>
<evidence type="ECO:0000256" key="3">
    <source>
        <dbReference type="ARBA" id="ARBA00022448"/>
    </source>
</evidence>
<dbReference type="FunFam" id="3.40.50.300:FF:000913">
    <property type="entry name" value="ABC multidrug transporter SitT"/>
    <property type="match status" value="1"/>
</dbReference>
<dbReference type="InParanoid" id="A0A5J5EW50"/>
<dbReference type="PROSITE" id="PS00211">
    <property type="entry name" value="ABC_TRANSPORTER_1"/>
    <property type="match status" value="2"/>
</dbReference>
<feature type="region of interest" description="Disordered" evidence="10">
    <location>
        <begin position="1109"/>
        <end position="1139"/>
    </location>
</feature>
<dbReference type="PANTHER" id="PTHR43394">
    <property type="entry name" value="ATP-DEPENDENT PERMEASE MDL1, MITOCHONDRIAL"/>
    <property type="match status" value="1"/>
</dbReference>
<dbReference type="SMART" id="SM00382">
    <property type="entry name" value="AAA"/>
    <property type="match status" value="2"/>
</dbReference>
<dbReference type="GO" id="GO:0016887">
    <property type="term" value="F:ATP hydrolysis activity"/>
    <property type="evidence" value="ECO:0007669"/>
    <property type="project" value="InterPro"/>
</dbReference>
<dbReference type="CDD" id="cd18578">
    <property type="entry name" value="ABC_6TM_Pgp_ABCB1_D2_like"/>
    <property type="match status" value="1"/>
</dbReference>
<evidence type="ECO:0000256" key="12">
    <source>
        <dbReference type="SAM" id="SignalP"/>
    </source>
</evidence>
<evidence type="ECO:0000256" key="1">
    <source>
        <dbReference type="ARBA" id="ARBA00004141"/>
    </source>
</evidence>
<feature type="transmembrane region" description="Helical" evidence="11">
    <location>
        <begin position="319"/>
        <end position="342"/>
    </location>
</feature>
<dbReference type="EMBL" id="VXIS01000097">
    <property type="protein sequence ID" value="KAA8905681.1"/>
    <property type="molecule type" value="Genomic_DNA"/>
</dbReference>
<feature type="transmembrane region" description="Helical" evidence="11">
    <location>
        <begin position="836"/>
        <end position="862"/>
    </location>
</feature>
<keyword evidence="6" id="KW-0547">Nucleotide-binding</keyword>
<keyword evidence="3" id="KW-0813">Transport</keyword>
<name>A0A5J5EW50_9PEZI</name>
<dbReference type="InterPro" id="IPR011527">
    <property type="entry name" value="ABC1_TM_dom"/>
</dbReference>
<keyword evidence="7" id="KW-0067">ATP-binding</keyword>
<dbReference type="Proteomes" id="UP000326924">
    <property type="component" value="Unassembled WGS sequence"/>
</dbReference>